<protein>
    <submittedName>
        <fullName evidence="2">Uncharacterized protein</fullName>
    </submittedName>
</protein>
<gene>
    <name evidence="2" type="ORF">SCHCODRAFT_233080</name>
</gene>
<sequence>MPRTKRTAKISDGGKAPRNGDSDTRATVEKQQETHDGFDPTAVYVRRTTLTAIKKPQGPTSLAPLADVSVHASQSSSAAAQLIETTEDEKKMMTDRWESDVHKQLDRKPAVPAVKSKDNVCLHSDCTAAVMRAKSWVALCADRAGLKQLSECVVEHAGKRTTQLT</sequence>
<name>D8PYI3_SCHCM</name>
<feature type="region of interest" description="Disordered" evidence="1">
    <location>
        <begin position="1"/>
        <end position="40"/>
    </location>
</feature>
<dbReference type="EMBL" id="GL377304">
    <property type="protein sequence ID" value="EFI99264.1"/>
    <property type="molecule type" value="Genomic_DNA"/>
</dbReference>
<evidence type="ECO:0000313" key="2">
    <source>
        <dbReference type="EMBL" id="EFI99264.1"/>
    </source>
</evidence>
<dbReference type="VEuPathDB" id="FungiDB:SCHCODRAFT_02491515"/>
<dbReference type="Proteomes" id="UP000007431">
    <property type="component" value="Unassembled WGS sequence"/>
</dbReference>
<dbReference type="InParanoid" id="D8PYI3"/>
<reference evidence="2 3" key="1">
    <citation type="journal article" date="2010" name="Nat. Biotechnol.">
        <title>Genome sequence of the model mushroom Schizophyllum commune.</title>
        <authorList>
            <person name="Ohm R.A."/>
            <person name="de Jong J.F."/>
            <person name="Lugones L.G."/>
            <person name="Aerts A."/>
            <person name="Kothe E."/>
            <person name="Stajich J.E."/>
            <person name="de Vries R.P."/>
            <person name="Record E."/>
            <person name="Levasseur A."/>
            <person name="Baker S.E."/>
            <person name="Bartholomew K.A."/>
            <person name="Coutinho P.M."/>
            <person name="Erdmann S."/>
            <person name="Fowler T.J."/>
            <person name="Gathman A.C."/>
            <person name="Lombard V."/>
            <person name="Henrissat B."/>
            <person name="Knabe N."/>
            <person name="Kuees U."/>
            <person name="Lilly W.W."/>
            <person name="Lindquist E."/>
            <person name="Lucas S."/>
            <person name="Magnuson J.K."/>
            <person name="Piumi F."/>
            <person name="Raudaskoski M."/>
            <person name="Salamov A."/>
            <person name="Schmutz J."/>
            <person name="Schwarze F.W.M.R."/>
            <person name="vanKuyk P.A."/>
            <person name="Horton J.S."/>
            <person name="Grigoriev I.V."/>
            <person name="Woesten H.A.B."/>
        </authorList>
    </citation>
    <scope>NUCLEOTIDE SEQUENCE [LARGE SCALE GENOMIC DNA]</scope>
    <source>
        <strain evidence="3">H4-8 / FGSC 9210</strain>
    </source>
</reference>
<accession>D8PYI3</accession>
<evidence type="ECO:0000313" key="3">
    <source>
        <dbReference type="Proteomes" id="UP000007431"/>
    </source>
</evidence>
<evidence type="ECO:0000256" key="1">
    <source>
        <dbReference type="SAM" id="MobiDB-lite"/>
    </source>
</evidence>
<dbReference type="RefSeq" id="XP_003034167.1">
    <property type="nucleotide sequence ID" value="XM_003034121.1"/>
</dbReference>
<dbReference type="KEGG" id="scm:SCHCO_02491515"/>
<dbReference type="HOGENOM" id="CLU_1611736_0_0_1"/>
<organism evidence="3">
    <name type="scientific">Schizophyllum commune (strain H4-8 / FGSC 9210)</name>
    <name type="common">Split gill fungus</name>
    <dbReference type="NCBI Taxonomy" id="578458"/>
    <lineage>
        <taxon>Eukaryota</taxon>
        <taxon>Fungi</taxon>
        <taxon>Dikarya</taxon>
        <taxon>Basidiomycota</taxon>
        <taxon>Agaricomycotina</taxon>
        <taxon>Agaricomycetes</taxon>
        <taxon>Agaricomycetidae</taxon>
        <taxon>Agaricales</taxon>
        <taxon>Schizophyllaceae</taxon>
        <taxon>Schizophyllum</taxon>
    </lineage>
</organism>
<feature type="compositionally biased region" description="Basic and acidic residues" evidence="1">
    <location>
        <begin position="18"/>
        <end position="38"/>
    </location>
</feature>
<proteinExistence type="predicted"/>
<dbReference type="AlphaFoldDB" id="D8PYI3"/>
<dbReference type="GeneID" id="9586154"/>
<keyword evidence="3" id="KW-1185">Reference proteome</keyword>